<protein>
    <submittedName>
        <fullName evidence="1">Uncharacterized protein</fullName>
    </submittedName>
</protein>
<keyword evidence="2" id="KW-1185">Reference proteome</keyword>
<dbReference type="AlphaFoldDB" id="A0A9P6SN20"/>
<dbReference type="OrthoDB" id="8954335at2759"/>
<dbReference type="Proteomes" id="UP000749646">
    <property type="component" value="Unassembled WGS sequence"/>
</dbReference>
<evidence type="ECO:0000313" key="2">
    <source>
        <dbReference type="Proteomes" id="UP000749646"/>
    </source>
</evidence>
<reference evidence="1" key="1">
    <citation type="journal article" date="2020" name="Fungal Divers.">
        <title>Resolving the Mortierellaceae phylogeny through synthesis of multi-gene phylogenetics and phylogenomics.</title>
        <authorList>
            <person name="Vandepol N."/>
            <person name="Liber J."/>
            <person name="Desiro A."/>
            <person name="Na H."/>
            <person name="Kennedy M."/>
            <person name="Barry K."/>
            <person name="Grigoriev I.V."/>
            <person name="Miller A.N."/>
            <person name="O'Donnell K."/>
            <person name="Stajich J.E."/>
            <person name="Bonito G."/>
        </authorList>
    </citation>
    <scope>NUCLEOTIDE SEQUENCE</scope>
    <source>
        <strain evidence="1">MES-2147</strain>
    </source>
</reference>
<comment type="caution">
    <text evidence="1">The sequence shown here is derived from an EMBL/GenBank/DDBJ whole genome shotgun (WGS) entry which is preliminary data.</text>
</comment>
<organism evidence="1 2">
    <name type="scientific">Modicella reniformis</name>
    <dbReference type="NCBI Taxonomy" id="1440133"/>
    <lineage>
        <taxon>Eukaryota</taxon>
        <taxon>Fungi</taxon>
        <taxon>Fungi incertae sedis</taxon>
        <taxon>Mucoromycota</taxon>
        <taxon>Mortierellomycotina</taxon>
        <taxon>Mortierellomycetes</taxon>
        <taxon>Mortierellales</taxon>
        <taxon>Mortierellaceae</taxon>
        <taxon>Modicella</taxon>
    </lineage>
</organism>
<gene>
    <name evidence="1" type="ORF">BGZ65_002386</name>
</gene>
<name>A0A9P6SN20_9FUNG</name>
<accession>A0A9P6SN20</accession>
<proteinExistence type="predicted"/>
<sequence length="239" mass="27400">MPSHHVHVEKLVTSLPIYKIYDNGLELDITRMKDEKAFKRLLVRDDDLELRAEELPDSKLVQFRLFDAPGLDDTDGNDVQRIARIFSALGMVDTINLVIIMGSQHVPLLPSQKAAYQAYFDLLPELKSLMMVLHTHVPNHHRYPGINARLDAKLEERAQFFKSIKGQVVPTMRIDCDLEETAPAHLYMTRNTIGEILVLATIKIPIAWTRTHVHKLTTMTAVDDIVHRRYKAKLDSVFK</sequence>
<dbReference type="EMBL" id="JAAAHW010003534">
    <property type="protein sequence ID" value="KAF9982899.1"/>
    <property type="molecule type" value="Genomic_DNA"/>
</dbReference>
<evidence type="ECO:0000313" key="1">
    <source>
        <dbReference type="EMBL" id="KAF9982899.1"/>
    </source>
</evidence>